<dbReference type="EMBL" id="CANHGI010000004">
    <property type="protein sequence ID" value="CAI5447654.1"/>
    <property type="molecule type" value="Genomic_DNA"/>
</dbReference>
<dbReference type="Proteomes" id="UP001152747">
    <property type="component" value="Unassembled WGS sequence"/>
</dbReference>
<comment type="caution">
    <text evidence="2">The sequence shown here is derived from an EMBL/GenBank/DDBJ whole genome shotgun (WGS) entry which is preliminary data.</text>
</comment>
<sequence length="123" mass="13678">MPKIFLIFLYFQVLKSESRNESEIGIPKNSEFVTYSPVELAKVPGILEKLLFNGTSAVENSVKKLDNVTENAINAIKAKVSDIPVLRAVVGAIDAISQPTRYLRRFVFEKGMNGFKGIANLIF</sequence>
<protein>
    <recommendedName>
        <fullName evidence="4">SXP/RAL-2 family protein Ani s 5-like cation-binding domain-containing protein</fullName>
    </recommendedName>
</protein>
<evidence type="ECO:0008006" key="4">
    <source>
        <dbReference type="Google" id="ProtNLM"/>
    </source>
</evidence>
<feature type="signal peptide" evidence="1">
    <location>
        <begin position="1"/>
        <end position="16"/>
    </location>
</feature>
<gene>
    <name evidence="2" type="ORF">CAMP_LOCUS10291</name>
</gene>
<proteinExistence type="predicted"/>
<keyword evidence="1" id="KW-0732">Signal</keyword>
<dbReference type="AlphaFoldDB" id="A0A9P1N149"/>
<evidence type="ECO:0000313" key="3">
    <source>
        <dbReference type="Proteomes" id="UP001152747"/>
    </source>
</evidence>
<evidence type="ECO:0000313" key="2">
    <source>
        <dbReference type="EMBL" id="CAI5447654.1"/>
    </source>
</evidence>
<evidence type="ECO:0000256" key="1">
    <source>
        <dbReference type="SAM" id="SignalP"/>
    </source>
</evidence>
<feature type="chain" id="PRO_5040440134" description="SXP/RAL-2 family protein Ani s 5-like cation-binding domain-containing protein" evidence="1">
    <location>
        <begin position="17"/>
        <end position="123"/>
    </location>
</feature>
<accession>A0A9P1N149</accession>
<organism evidence="2 3">
    <name type="scientific">Caenorhabditis angaria</name>
    <dbReference type="NCBI Taxonomy" id="860376"/>
    <lineage>
        <taxon>Eukaryota</taxon>
        <taxon>Metazoa</taxon>
        <taxon>Ecdysozoa</taxon>
        <taxon>Nematoda</taxon>
        <taxon>Chromadorea</taxon>
        <taxon>Rhabditida</taxon>
        <taxon>Rhabditina</taxon>
        <taxon>Rhabditomorpha</taxon>
        <taxon>Rhabditoidea</taxon>
        <taxon>Rhabditidae</taxon>
        <taxon>Peloderinae</taxon>
        <taxon>Caenorhabditis</taxon>
    </lineage>
</organism>
<keyword evidence="3" id="KW-1185">Reference proteome</keyword>
<reference evidence="2" key="1">
    <citation type="submission" date="2022-11" db="EMBL/GenBank/DDBJ databases">
        <authorList>
            <person name="Kikuchi T."/>
        </authorList>
    </citation>
    <scope>NUCLEOTIDE SEQUENCE</scope>
    <source>
        <strain evidence="2">PS1010</strain>
    </source>
</reference>
<name>A0A9P1N149_9PELO</name>